<keyword evidence="2" id="KW-1185">Reference proteome</keyword>
<organism evidence="1 2">
    <name type="scientific">Sporosarcina psychrophila</name>
    <name type="common">Bacillus psychrophilus</name>
    <dbReference type="NCBI Taxonomy" id="1476"/>
    <lineage>
        <taxon>Bacteria</taxon>
        <taxon>Bacillati</taxon>
        <taxon>Bacillota</taxon>
        <taxon>Bacilli</taxon>
        <taxon>Bacillales</taxon>
        <taxon>Caryophanaceae</taxon>
        <taxon>Sporosarcina</taxon>
    </lineage>
</organism>
<proteinExistence type="predicted"/>
<reference evidence="1 2" key="1">
    <citation type="submission" date="2024-06" db="EMBL/GenBank/DDBJ databases">
        <title>Sorghum-associated microbial communities from plants grown in Nebraska, USA.</title>
        <authorList>
            <person name="Schachtman D."/>
        </authorList>
    </citation>
    <scope>NUCLEOTIDE SEQUENCE [LARGE SCALE GENOMIC DNA]</scope>
    <source>
        <strain evidence="1 2">1288</strain>
    </source>
</reference>
<protein>
    <submittedName>
        <fullName evidence="1">Uncharacterized protein</fullName>
    </submittedName>
</protein>
<evidence type="ECO:0000313" key="2">
    <source>
        <dbReference type="Proteomes" id="UP001549104"/>
    </source>
</evidence>
<name>A0ABV2KAG6_SPOPS</name>
<sequence>MTGKLDYNEVFQFMKDFGINVLNQFEELIIDVKTNTYATISDCKDIEDVKTKVVFNLCRPIGKGLEKKDADRLLEKFNRYFKVELTKEDMRLMYGELCFMNKLADFKSFIQRGFPMSELRGAG</sequence>
<evidence type="ECO:0000313" key="1">
    <source>
        <dbReference type="EMBL" id="MET3657872.1"/>
    </source>
</evidence>
<accession>A0ABV2KAG6</accession>
<dbReference type="Proteomes" id="UP001549104">
    <property type="component" value="Unassembled WGS sequence"/>
</dbReference>
<comment type="caution">
    <text evidence="1">The sequence shown here is derived from an EMBL/GenBank/DDBJ whole genome shotgun (WGS) entry which is preliminary data.</text>
</comment>
<dbReference type="EMBL" id="JBEPME010000004">
    <property type="protein sequence ID" value="MET3657872.1"/>
    <property type="molecule type" value="Genomic_DNA"/>
</dbReference>
<dbReference type="RefSeq" id="WP_354313610.1">
    <property type="nucleotide sequence ID" value="NZ_JBEPME010000004.1"/>
</dbReference>
<gene>
    <name evidence="1" type="ORF">ABIC55_002969</name>
</gene>